<feature type="region of interest" description="Disordered" evidence="3">
    <location>
        <begin position="194"/>
        <end position="221"/>
    </location>
</feature>
<dbReference type="SUPFAM" id="SSF88697">
    <property type="entry name" value="PUA domain-like"/>
    <property type="match status" value="1"/>
</dbReference>
<reference evidence="6" key="1">
    <citation type="submission" date="2020-11" db="EMBL/GenBank/DDBJ databases">
        <authorList>
            <person name="Tran Van P."/>
        </authorList>
    </citation>
    <scope>NUCLEOTIDE SEQUENCE</scope>
</reference>
<evidence type="ECO:0000313" key="6">
    <source>
        <dbReference type="EMBL" id="CAD7196083.1"/>
    </source>
</evidence>
<dbReference type="GO" id="GO:0001731">
    <property type="term" value="P:formation of translation preinitiation complex"/>
    <property type="evidence" value="ECO:0007669"/>
    <property type="project" value="InterPro"/>
</dbReference>
<dbReference type="InterPro" id="IPR041366">
    <property type="entry name" value="Pre-PUA"/>
</dbReference>
<evidence type="ECO:0000256" key="1">
    <source>
        <dbReference type="ARBA" id="ARBA00010359"/>
    </source>
</evidence>
<comment type="similarity">
    <text evidence="1">Belongs to the eIF2D family.</text>
</comment>
<evidence type="ECO:0000256" key="2">
    <source>
        <dbReference type="ARBA" id="ARBA00022490"/>
    </source>
</evidence>
<dbReference type="PANTHER" id="PTHR12217:SF4">
    <property type="entry name" value="EUKARYOTIC TRANSLATION INITIATION FACTOR 2D"/>
    <property type="match status" value="1"/>
</dbReference>
<gene>
    <name evidence="6" type="ORF">TDIB3V08_LOCUS2439</name>
</gene>
<dbReference type="InterPro" id="IPR001950">
    <property type="entry name" value="SUI1"/>
</dbReference>
<protein>
    <recommendedName>
        <fullName evidence="7">Ligatin</fullName>
    </recommendedName>
</protein>
<dbReference type="FunFam" id="3.10.400.20:FF:000004">
    <property type="entry name" value="Eukaryotic Initiation Factor"/>
    <property type="match status" value="1"/>
</dbReference>
<dbReference type="GO" id="GO:0003743">
    <property type="term" value="F:translation initiation factor activity"/>
    <property type="evidence" value="ECO:0007669"/>
    <property type="project" value="InterPro"/>
</dbReference>
<dbReference type="InterPro" id="IPR057429">
    <property type="entry name" value="WH_eIF2D"/>
</dbReference>
<keyword evidence="2" id="KW-0963">Cytoplasm</keyword>
<dbReference type="InterPro" id="IPR048247">
    <property type="entry name" value="eIF2D_N"/>
</dbReference>
<dbReference type="EMBL" id="OA565002">
    <property type="protein sequence ID" value="CAD7196083.1"/>
    <property type="molecule type" value="Genomic_DNA"/>
</dbReference>
<feature type="region of interest" description="Disordered" evidence="3">
    <location>
        <begin position="1"/>
        <end position="20"/>
    </location>
</feature>
<organism evidence="6">
    <name type="scientific">Timema douglasi</name>
    <name type="common">Walking stick</name>
    <dbReference type="NCBI Taxonomy" id="61478"/>
    <lineage>
        <taxon>Eukaryota</taxon>
        <taxon>Metazoa</taxon>
        <taxon>Ecdysozoa</taxon>
        <taxon>Arthropoda</taxon>
        <taxon>Hexapoda</taxon>
        <taxon>Insecta</taxon>
        <taxon>Pterygota</taxon>
        <taxon>Neoptera</taxon>
        <taxon>Polyneoptera</taxon>
        <taxon>Phasmatodea</taxon>
        <taxon>Timematodea</taxon>
        <taxon>Timematoidea</taxon>
        <taxon>Timematidae</taxon>
        <taxon>Timema</taxon>
    </lineage>
</organism>
<dbReference type="Pfam" id="PF26292">
    <property type="entry name" value="PUA_elF2D"/>
    <property type="match status" value="1"/>
</dbReference>
<name>A0A7R8Z6A5_TIMDO</name>
<dbReference type="CDD" id="cd11608">
    <property type="entry name" value="eIF2D_C"/>
    <property type="match status" value="1"/>
</dbReference>
<dbReference type="PANTHER" id="PTHR12217">
    <property type="entry name" value="EUKARYOTIC TRANSLATION INITIATION FACTOR 2D"/>
    <property type="match status" value="1"/>
</dbReference>
<feature type="domain" description="SUI1" evidence="4">
    <location>
        <begin position="508"/>
        <end position="580"/>
    </location>
</feature>
<evidence type="ECO:0008006" key="7">
    <source>
        <dbReference type="Google" id="ProtNLM"/>
    </source>
</evidence>
<accession>A0A7R8Z6A5</accession>
<dbReference type="AlphaFoldDB" id="A0A7R8Z6A5"/>
<dbReference type="Pfam" id="PF26291">
    <property type="entry name" value="SWIB_eIF2D"/>
    <property type="match status" value="1"/>
</dbReference>
<dbReference type="SUPFAM" id="SSF55159">
    <property type="entry name" value="eIF1-like"/>
    <property type="match status" value="1"/>
</dbReference>
<dbReference type="InterPro" id="IPR015947">
    <property type="entry name" value="PUA-like_sf"/>
</dbReference>
<proteinExistence type="inferred from homology"/>
<dbReference type="PROSITE" id="PS50890">
    <property type="entry name" value="PUA"/>
    <property type="match status" value="1"/>
</dbReference>
<dbReference type="GO" id="GO:0005737">
    <property type="term" value="C:cytoplasm"/>
    <property type="evidence" value="ECO:0007669"/>
    <property type="project" value="UniProtKB-SubCell"/>
</dbReference>
<dbReference type="InterPro" id="IPR039759">
    <property type="entry name" value="eIF2D_SUI1"/>
</dbReference>
<dbReference type="InterPro" id="IPR039757">
    <property type="entry name" value="EIF2D"/>
</dbReference>
<evidence type="ECO:0000259" key="5">
    <source>
        <dbReference type="PROSITE" id="PS51925"/>
    </source>
</evidence>
<dbReference type="CDD" id="cd11610">
    <property type="entry name" value="eIF2D_N"/>
    <property type="match status" value="1"/>
</dbReference>
<evidence type="ECO:0000256" key="3">
    <source>
        <dbReference type="SAM" id="MobiDB-lite"/>
    </source>
</evidence>
<dbReference type="CDD" id="cd21156">
    <property type="entry name" value="PUA_eIF2d-like"/>
    <property type="match status" value="1"/>
</dbReference>
<dbReference type="Gene3D" id="1.10.245.10">
    <property type="entry name" value="SWIB/MDM2 domain"/>
    <property type="match status" value="1"/>
</dbReference>
<evidence type="ECO:0000259" key="4">
    <source>
        <dbReference type="PROSITE" id="PS50296"/>
    </source>
</evidence>
<dbReference type="PROSITE" id="PS51925">
    <property type="entry name" value="SWIB_MDM2"/>
    <property type="match status" value="1"/>
</dbReference>
<dbReference type="Pfam" id="PF17832">
    <property type="entry name" value="Pre-PUA"/>
    <property type="match status" value="1"/>
</dbReference>
<dbReference type="Gene3D" id="3.30.780.10">
    <property type="entry name" value="SUI1-like domain"/>
    <property type="match status" value="1"/>
</dbReference>
<dbReference type="PROSITE" id="PS50296">
    <property type="entry name" value="SUI1"/>
    <property type="match status" value="1"/>
</dbReference>
<dbReference type="Gene3D" id="3.10.400.20">
    <property type="match status" value="1"/>
</dbReference>
<dbReference type="SUPFAM" id="SSF47592">
    <property type="entry name" value="SWIB/MDM2 domain"/>
    <property type="match status" value="1"/>
</dbReference>
<dbReference type="InterPro" id="IPR036877">
    <property type="entry name" value="SUI1_dom_sf"/>
</dbReference>
<dbReference type="Pfam" id="PF25304">
    <property type="entry name" value="WHD_eIF2D"/>
    <property type="match status" value="1"/>
</dbReference>
<dbReference type="GO" id="GO:0003723">
    <property type="term" value="F:RNA binding"/>
    <property type="evidence" value="ECO:0007669"/>
    <property type="project" value="InterPro"/>
</dbReference>
<dbReference type="InterPro" id="IPR003121">
    <property type="entry name" value="SWIB_MDM2_domain"/>
</dbReference>
<dbReference type="InterPro" id="IPR058886">
    <property type="entry name" value="SWIB_eIF2D"/>
</dbReference>
<dbReference type="InterPro" id="IPR036885">
    <property type="entry name" value="SWIB_MDM2_dom_sf"/>
</dbReference>
<dbReference type="NCBIfam" id="TIGR00451">
    <property type="entry name" value="unchar_dom_2"/>
    <property type="match status" value="1"/>
</dbReference>
<sequence length="598" mass="67212">MFNKPFKVKSNSQLKGSERKKLRSDIQKNFLQLTEDDINNFIPNREVLVSMKIYTHTGDTVMVYCMQKLPIVFEIESIMFPTVYMLWHFPSLIHTFTTWPQVFPKITGGADLMLPGVVLKNGAHINAFGKLQKGDRVAVNLTSNKAPFAVGKAALSSFDMYMSAKRGKGVQILHFVGDHLWSWGTKLTIPDLGPPEEFLDSAPSIDEDASNNDNNTNVPAPDEIHVINDGMSSTIKESCDTNLPVPTDVPIEINLDTIAVSLTQQSLDDGQEDGDREEPDPQEDMDNLVSYCFMKAWKTTAKNIELPLLTSNFFKLHMIPACPVGQSIDLKKSSFKKLSKFLSELEQKDLIKVKELTKGVVSIVSVNREHKLFREFRLNEPAPDPKQMIEMKGGKSVKPEITEMYVVTAAVFPVLAEYLVKKGDNLPLTSIRKYVTEYVRVRKLQDNQNRRLVKLDATLQSCLQVPQEVTTLSWEELTTKFVSQMTHSYQVTFSGENKVVAKGKLEPIDIQIGKRSGNKKVTLINNLELYGVNLQEFGRECQHGVAASTSISSVPGRKTPQLLVQGNQVDFVGKLLMGKYEIPKRYIRGLENAPKNKK</sequence>
<dbReference type="InterPro" id="IPR048248">
    <property type="entry name" value="PUA_eIF2d-like"/>
</dbReference>
<dbReference type="Pfam" id="PF01253">
    <property type="entry name" value="SUI1"/>
    <property type="match status" value="1"/>
</dbReference>
<feature type="domain" description="DM2" evidence="5">
    <location>
        <begin position="404"/>
        <end position="487"/>
    </location>
</feature>
<dbReference type="InterPro" id="IPR004521">
    <property type="entry name" value="Uncharacterised_CHP00451"/>
</dbReference>